<name>A0ACC6M7N0_9BACI</name>
<keyword evidence="2" id="KW-1185">Reference proteome</keyword>
<evidence type="ECO:0000313" key="2">
    <source>
        <dbReference type="Proteomes" id="UP001277972"/>
    </source>
</evidence>
<proteinExistence type="predicted"/>
<sequence>MKTLEEVQDIQEESAKLYVEQVFEKVKQRNPNEQEFHQAVKEVLESLIPVLTKNPTYMEQAVVERIVEPERMIVFRVPWVDDQGKAHVNRGFRVQFNSAIGPYKGGLRFHPSVNGSIIKFLGFEQIFKNSLTGQPIGGGKGGADFDPKGKSDNEIMRFCQSFMKELSKHIGPHTDVPAGDIGVGAKEIGYMFGEYKKIRGTFEAGVLTGKAIGYGGSLGRTEATGYGTVYFVDEMLKANGLSFADANVVVSGSGNVSIYAMEKAIEFGAKVVACSDSSGYIYDENGIDLQTIKQLKEVDNKRIHEYVAIHPNATFVEDHTKIWSVACDIALPCATQNELDKTAAEQLVANQVKAVGEGANMPSTLEAIDVFHENNVLFAPAKAANAGGVAVSSLEMAQNSARLSWTFEEVDAKLQAIMKDIYHNSVKASEEYGVPGNLVVGSNIAGFVKVADAMIAQGVI</sequence>
<organism evidence="1 2">
    <name type="scientific">Gracilibacillus pellucidus</name>
    <dbReference type="NCBI Taxonomy" id="3095368"/>
    <lineage>
        <taxon>Bacteria</taxon>
        <taxon>Bacillati</taxon>
        <taxon>Bacillota</taxon>
        <taxon>Bacilli</taxon>
        <taxon>Bacillales</taxon>
        <taxon>Bacillaceae</taxon>
        <taxon>Gracilibacillus</taxon>
    </lineage>
</organism>
<dbReference type="EMBL" id="JAWZSR010000007">
    <property type="protein sequence ID" value="MDX8046847.1"/>
    <property type="molecule type" value="Genomic_DNA"/>
</dbReference>
<gene>
    <name evidence="1" type="primary">gdhA</name>
    <name evidence="1" type="ORF">SH601_12715</name>
</gene>
<evidence type="ECO:0000313" key="1">
    <source>
        <dbReference type="EMBL" id="MDX8046847.1"/>
    </source>
</evidence>
<comment type="caution">
    <text evidence="1">The sequence shown here is derived from an EMBL/GenBank/DDBJ whole genome shotgun (WGS) entry which is preliminary data.</text>
</comment>
<reference evidence="1" key="1">
    <citation type="submission" date="2023-11" db="EMBL/GenBank/DDBJ databases">
        <title>Gracilibacillus pellucida a moderately halophilic bacterium isolated from saline soil in Xinjiang province.</title>
        <authorList>
            <person name="Zhang Z."/>
            <person name="Tan F."/>
            <person name="Wang Y."/>
            <person name="Xia M."/>
        </authorList>
    </citation>
    <scope>NUCLEOTIDE SEQUENCE</scope>
    <source>
        <strain evidence="1">S3-1-1</strain>
    </source>
</reference>
<accession>A0ACC6M7N0</accession>
<dbReference type="EC" id="1.4.1.4" evidence="1"/>
<keyword evidence="1" id="KW-0560">Oxidoreductase</keyword>
<protein>
    <submittedName>
        <fullName evidence="1">NADP-specific glutamate dehydrogenase</fullName>
        <ecNumber evidence="1">1.4.1.4</ecNumber>
    </submittedName>
</protein>
<dbReference type="Proteomes" id="UP001277972">
    <property type="component" value="Unassembled WGS sequence"/>
</dbReference>